<evidence type="ECO:0000313" key="3">
    <source>
        <dbReference type="Proteomes" id="UP000692954"/>
    </source>
</evidence>
<organism evidence="2 3">
    <name type="scientific">Paramecium sonneborni</name>
    <dbReference type="NCBI Taxonomy" id="65129"/>
    <lineage>
        <taxon>Eukaryota</taxon>
        <taxon>Sar</taxon>
        <taxon>Alveolata</taxon>
        <taxon>Ciliophora</taxon>
        <taxon>Intramacronucleata</taxon>
        <taxon>Oligohymenophorea</taxon>
        <taxon>Peniculida</taxon>
        <taxon>Parameciidae</taxon>
        <taxon>Paramecium</taxon>
    </lineage>
</organism>
<proteinExistence type="predicted"/>
<keyword evidence="1" id="KW-0175">Coiled coil</keyword>
<name>A0A8S1K4U9_9CILI</name>
<feature type="coiled-coil region" evidence="1">
    <location>
        <begin position="18"/>
        <end position="45"/>
    </location>
</feature>
<evidence type="ECO:0000313" key="2">
    <source>
        <dbReference type="EMBL" id="CAD8049423.1"/>
    </source>
</evidence>
<evidence type="ECO:0000256" key="1">
    <source>
        <dbReference type="SAM" id="Coils"/>
    </source>
</evidence>
<dbReference type="Proteomes" id="UP000692954">
    <property type="component" value="Unassembled WGS sequence"/>
</dbReference>
<gene>
    <name evidence="2" type="ORF">PSON_ATCC_30995.1.T0040111</name>
</gene>
<keyword evidence="3" id="KW-1185">Reference proteome</keyword>
<dbReference type="AlphaFoldDB" id="A0A8S1K4U9"/>
<dbReference type="OrthoDB" id="291555at2759"/>
<sequence length="393" mass="46580">MNKQNLIDIIPIIWPQKTSAREQEIQRVIQELMQLKENQPNLNESINFTIQYIAQHAPYNDVVVSFQSLINIKHPIQDLLKYLSTFSENTLIQVVRKVNLNDLNSDSDETDFTYIDPYEEKKKQFNLKMMKKVSFPKLQKLISDIYRLELLTKVYSWVNQLTYVDYLKVSVSTIKKALQTEYLDELTINTVIQCAKGSCQCAYQYLQDTPKFQKLKNTLHQIALFQDVDLQVLLNLQKTDQYPIKECVWTRQQVIQCILLFCLIQCELLIHDFKFSTLQSKSFCSFEISWNESGFSQIRDYFPKLAKKLNKRYQILKDIPYFDSKTNYLIFIYAQSLVGYYHHHVNYDNFQLNENLKQTIREILENQYKEKNLALQIIISNAFMFAQLLKALK</sequence>
<reference evidence="2" key="1">
    <citation type="submission" date="2021-01" db="EMBL/GenBank/DDBJ databases">
        <authorList>
            <consortium name="Genoscope - CEA"/>
            <person name="William W."/>
        </authorList>
    </citation>
    <scope>NUCLEOTIDE SEQUENCE</scope>
</reference>
<comment type="caution">
    <text evidence="2">The sequence shown here is derived from an EMBL/GenBank/DDBJ whole genome shotgun (WGS) entry which is preliminary data.</text>
</comment>
<dbReference type="EMBL" id="CAJJDN010000004">
    <property type="protein sequence ID" value="CAD8049423.1"/>
    <property type="molecule type" value="Genomic_DNA"/>
</dbReference>
<protein>
    <submittedName>
        <fullName evidence="2">Uncharacterized protein</fullName>
    </submittedName>
</protein>
<accession>A0A8S1K4U9</accession>